<protein>
    <submittedName>
        <fullName evidence="2">Uncharacterized protein</fullName>
    </submittedName>
</protein>
<sequence length="89" mass="10636">MTSWEDEDSGRRFHGCLEIVGSCRFRLWKDLPMCYRRTMVICKLHNRCEKYEEEISELMVMVEFLSEKIKELQQREKRMKGALIGLCGT</sequence>
<feature type="coiled-coil region" evidence="1">
    <location>
        <begin position="48"/>
        <end position="82"/>
    </location>
</feature>
<proteinExistence type="predicted"/>
<evidence type="ECO:0000313" key="2">
    <source>
        <dbReference type="EMBL" id="KAG8371565.1"/>
    </source>
</evidence>
<name>A0AAV6WX88_9LAMI</name>
<gene>
    <name evidence="2" type="ORF">BUALT_Bualt13G0101200</name>
</gene>
<organism evidence="2 3">
    <name type="scientific">Buddleja alternifolia</name>
    <dbReference type="NCBI Taxonomy" id="168488"/>
    <lineage>
        <taxon>Eukaryota</taxon>
        <taxon>Viridiplantae</taxon>
        <taxon>Streptophyta</taxon>
        <taxon>Embryophyta</taxon>
        <taxon>Tracheophyta</taxon>
        <taxon>Spermatophyta</taxon>
        <taxon>Magnoliopsida</taxon>
        <taxon>eudicotyledons</taxon>
        <taxon>Gunneridae</taxon>
        <taxon>Pentapetalae</taxon>
        <taxon>asterids</taxon>
        <taxon>lamiids</taxon>
        <taxon>Lamiales</taxon>
        <taxon>Scrophulariaceae</taxon>
        <taxon>Buddlejeae</taxon>
        <taxon>Buddleja</taxon>
    </lineage>
</organism>
<reference evidence="2" key="1">
    <citation type="submission" date="2019-10" db="EMBL/GenBank/DDBJ databases">
        <authorList>
            <person name="Zhang R."/>
            <person name="Pan Y."/>
            <person name="Wang J."/>
            <person name="Ma R."/>
            <person name="Yu S."/>
        </authorList>
    </citation>
    <scope>NUCLEOTIDE SEQUENCE</scope>
    <source>
        <strain evidence="2">LA-IB0</strain>
        <tissue evidence="2">Leaf</tissue>
    </source>
</reference>
<comment type="caution">
    <text evidence="2">The sequence shown here is derived from an EMBL/GenBank/DDBJ whole genome shotgun (WGS) entry which is preliminary data.</text>
</comment>
<dbReference type="AlphaFoldDB" id="A0AAV6WX88"/>
<accession>A0AAV6WX88</accession>
<evidence type="ECO:0000256" key="1">
    <source>
        <dbReference type="SAM" id="Coils"/>
    </source>
</evidence>
<dbReference type="Proteomes" id="UP000826271">
    <property type="component" value="Unassembled WGS sequence"/>
</dbReference>
<dbReference type="EMBL" id="WHWC01000013">
    <property type="protein sequence ID" value="KAG8371565.1"/>
    <property type="molecule type" value="Genomic_DNA"/>
</dbReference>
<evidence type="ECO:0000313" key="3">
    <source>
        <dbReference type="Proteomes" id="UP000826271"/>
    </source>
</evidence>
<keyword evidence="1" id="KW-0175">Coiled coil</keyword>
<keyword evidence="3" id="KW-1185">Reference proteome</keyword>